<evidence type="ECO:0000256" key="1">
    <source>
        <dbReference type="SAM" id="MobiDB-lite"/>
    </source>
</evidence>
<dbReference type="Proteomes" id="UP001172155">
    <property type="component" value="Unassembled WGS sequence"/>
</dbReference>
<sequence>MLAEDLLVTVGDWESPVTGAWPTSSANNPPVLLARQDGRLGSAHLRHAPQQTPGRNWTAGVSRRLSACRSIGGDGLNLPSPHLLRLREKLHVMLYRHIQDDRVAPSVVDVRLLRGLCLALCSAGSHRGHPRRESTRSPSEPGEAPRFKLEIDDGRGRSASNALRAARRDRGQVVGRHWDVCTRTRPPRARADARFRIGPVTLTGTGR</sequence>
<evidence type="ECO:0000313" key="2">
    <source>
        <dbReference type="EMBL" id="KAK0752110.1"/>
    </source>
</evidence>
<comment type="caution">
    <text evidence="2">The sequence shown here is derived from an EMBL/GenBank/DDBJ whole genome shotgun (WGS) entry which is preliminary data.</text>
</comment>
<reference evidence="2" key="1">
    <citation type="submission" date="2023-06" db="EMBL/GenBank/DDBJ databases">
        <title>Genome-scale phylogeny and comparative genomics of the fungal order Sordariales.</title>
        <authorList>
            <consortium name="Lawrence Berkeley National Laboratory"/>
            <person name="Hensen N."/>
            <person name="Bonometti L."/>
            <person name="Westerberg I."/>
            <person name="Brannstrom I.O."/>
            <person name="Guillou S."/>
            <person name="Cros-Aarteil S."/>
            <person name="Calhoun S."/>
            <person name="Haridas S."/>
            <person name="Kuo A."/>
            <person name="Mondo S."/>
            <person name="Pangilinan J."/>
            <person name="Riley R."/>
            <person name="LaButti K."/>
            <person name="Andreopoulos B."/>
            <person name="Lipzen A."/>
            <person name="Chen C."/>
            <person name="Yanf M."/>
            <person name="Daum C."/>
            <person name="Ng V."/>
            <person name="Clum A."/>
            <person name="Steindorff A."/>
            <person name="Ohm R."/>
            <person name="Martin F."/>
            <person name="Silar P."/>
            <person name="Natvig D."/>
            <person name="Lalanne C."/>
            <person name="Gautier V."/>
            <person name="Ament-velasquez S.L."/>
            <person name="Kruys A."/>
            <person name="Hutchinson M.I."/>
            <person name="Powell A.J."/>
            <person name="Barry K."/>
            <person name="Miller A.N."/>
            <person name="Grigoriev I.V."/>
            <person name="Debuchy R."/>
            <person name="Gladieux P."/>
            <person name="Thoren M.H."/>
            <person name="Johannesson H."/>
        </authorList>
    </citation>
    <scope>NUCLEOTIDE SEQUENCE</scope>
    <source>
        <strain evidence="2">SMH3187-1</strain>
    </source>
</reference>
<gene>
    <name evidence="2" type="ORF">B0T18DRAFT_83822</name>
</gene>
<organism evidence="2 3">
    <name type="scientific">Schizothecium vesticola</name>
    <dbReference type="NCBI Taxonomy" id="314040"/>
    <lineage>
        <taxon>Eukaryota</taxon>
        <taxon>Fungi</taxon>
        <taxon>Dikarya</taxon>
        <taxon>Ascomycota</taxon>
        <taxon>Pezizomycotina</taxon>
        <taxon>Sordariomycetes</taxon>
        <taxon>Sordariomycetidae</taxon>
        <taxon>Sordariales</taxon>
        <taxon>Schizotheciaceae</taxon>
        <taxon>Schizothecium</taxon>
    </lineage>
</organism>
<keyword evidence="3" id="KW-1185">Reference proteome</keyword>
<proteinExistence type="predicted"/>
<name>A0AA40F6K0_9PEZI</name>
<dbReference type="EMBL" id="JAUKUD010000002">
    <property type="protein sequence ID" value="KAK0752110.1"/>
    <property type="molecule type" value="Genomic_DNA"/>
</dbReference>
<protein>
    <submittedName>
        <fullName evidence="2">Uncharacterized protein</fullName>
    </submittedName>
</protein>
<accession>A0AA40F6K0</accession>
<dbReference type="AlphaFoldDB" id="A0AA40F6K0"/>
<feature type="region of interest" description="Disordered" evidence="1">
    <location>
        <begin position="124"/>
        <end position="147"/>
    </location>
</feature>
<evidence type="ECO:0000313" key="3">
    <source>
        <dbReference type="Proteomes" id="UP001172155"/>
    </source>
</evidence>